<dbReference type="PANTHER" id="PTHR43280">
    <property type="entry name" value="ARAC-FAMILY TRANSCRIPTIONAL REGULATOR"/>
    <property type="match status" value="1"/>
</dbReference>
<dbReference type="EMBL" id="JAGGLB010000002">
    <property type="protein sequence ID" value="MBP1989312.1"/>
    <property type="molecule type" value="Genomic_DNA"/>
</dbReference>
<dbReference type="SMART" id="SM00342">
    <property type="entry name" value="HTH_ARAC"/>
    <property type="match status" value="1"/>
</dbReference>
<dbReference type="Pfam" id="PF12833">
    <property type="entry name" value="HTH_18"/>
    <property type="match status" value="1"/>
</dbReference>
<organism evidence="5 6">
    <name type="scientific">Paenibacillus eucommiae</name>
    <dbReference type="NCBI Taxonomy" id="1355755"/>
    <lineage>
        <taxon>Bacteria</taxon>
        <taxon>Bacillati</taxon>
        <taxon>Bacillota</taxon>
        <taxon>Bacilli</taxon>
        <taxon>Bacillales</taxon>
        <taxon>Paenibacillaceae</taxon>
        <taxon>Paenibacillus</taxon>
    </lineage>
</organism>
<proteinExistence type="predicted"/>
<keyword evidence="3" id="KW-0804">Transcription</keyword>
<feature type="domain" description="HTH araC/xylS-type" evidence="4">
    <location>
        <begin position="180"/>
        <end position="277"/>
    </location>
</feature>
<dbReference type="RefSeq" id="WP_209970135.1">
    <property type="nucleotide sequence ID" value="NZ_JAGGLB010000002.1"/>
</dbReference>
<dbReference type="PANTHER" id="PTHR43280:SF30">
    <property type="entry name" value="MMSAB OPERON REGULATORY PROTEIN"/>
    <property type="match status" value="1"/>
</dbReference>
<dbReference type="CDD" id="cd06986">
    <property type="entry name" value="cupin_MmsR-like_N"/>
    <property type="match status" value="1"/>
</dbReference>
<dbReference type="InterPro" id="IPR003313">
    <property type="entry name" value="AraC-bd"/>
</dbReference>
<evidence type="ECO:0000259" key="4">
    <source>
        <dbReference type="PROSITE" id="PS01124"/>
    </source>
</evidence>
<accession>A0ABS4IP34</accession>
<reference evidence="5 6" key="1">
    <citation type="submission" date="2021-03" db="EMBL/GenBank/DDBJ databases">
        <title>Genomic Encyclopedia of Type Strains, Phase IV (KMG-IV): sequencing the most valuable type-strain genomes for metagenomic binning, comparative biology and taxonomic classification.</title>
        <authorList>
            <person name="Goeker M."/>
        </authorList>
    </citation>
    <scope>NUCLEOTIDE SEQUENCE [LARGE SCALE GENOMIC DNA]</scope>
    <source>
        <strain evidence="5 6">DSM 26048</strain>
    </source>
</reference>
<evidence type="ECO:0000313" key="6">
    <source>
        <dbReference type="Proteomes" id="UP001519287"/>
    </source>
</evidence>
<protein>
    <submittedName>
        <fullName evidence="5">AraC-like DNA-binding protein</fullName>
    </submittedName>
</protein>
<dbReference type="InterPro" id="IPR037923">
    <property type="entry name" value="HTH-like"/>
</dbReference>
<dbReference type="SUPFAM" id="SSF46689">
    <property type="entry name" value="Homeodomain-like"/>
    <property type="match status" value="2"/>
</dbReference>
<dbReference type="SUPFAM" id="SSF51215">
    <property type="entry name" value="Regulatory protein AraC"/>
    <property type="match status" value="1"/>
</dbReference>
<gene>
    <name evidence="5" type="ORF">J2Z66_000907</name>
</gene>
<comment type="caution">
    <text evidence="5">The sequence shown here is derived from an EMBL/GenBank/DDBJ whole genome shotgun (WGS) entry which is preliminary data.</text>
</comment>
<evidence type="ECO:0000256" key="3">
    <source>
        <dbReference type="ARBA" id="ARBA00023163"/>
    </source>
</evidence>
<dbReference type="PROSITE" id="PS01124">
    <property type="entry name" value="HTH_ARAC_FAMILY_2"/>
    <property type="match status" value="1"/>
</dbReference>
<dbReference type="InterPro" id="IPR018062">
    <property type="entry name" value="HTH_AraC-typ_CS"/>
</dbReference>
<evidence type="ECO:0000256" key="1">
    <source>
        <dbReference type="ARBA" id="ARBA00023015"/>
    </source>
</evidence>
<dbReference type="Proteomes" id="UP001519287">
    <property type="component" value="Unassembled WGS sequence"/>
</dbReference>
<keyword evidence="2" id="KW-0238">DNA-binding</keyword>
<dbReference type="InterPro" id="IPR020449">
    <property type="entry name" value="Tscrpt_reg_AraC-type_HTH"/>
</dbReference>
<dbReference type="PRINTS" id="PR00032">
    <property type="entry name" value="HTHARAC"/>
</dbReference>
<dbReference type="InterPro" id="IPR009057">
    <property type="entry name" value="Homeodomain-like_sf"/>
</dbReference>
<dbReference type="InterPro" id="IPR018060">
    <property type="entry name" value="HTH_AraC"/>
</dbReference>
<dbReference type="Gene3D" id="2.60.120.280">
    <property type="entry name" value="Regulatory protein AraC"/>
    <property type="match status" value="1"/>
</dbReference>
<evidence type="ECO:0000256" key="2">
    <source>
        <dbReference type="ARBA" id="ARBA00023125"/>
    </source>
</evidence>
<dbReference type="Gene3D" id="1.10.10.60">
    <property type="entry name" value="Homeodomain-like"/>
    <property type="match status" value="2"/>
</dbReference>
<keyword evidence="6" id="KW-1185">Reference proteome</keyword>
<dbReference type="Pfam" id="PF02311">
    <property type="entry name" value="AraC_binding"/>
    <property type="match status" value="1"/>
</dbReference>
<sequence length="287" mass="32410">MLKPPSYSVAINPFPGKGELVILFGGHAQTDPLHQVGSQILDYHLVHSVSSGKGSFRCMGNEYELKKGDHFFIFPGELVSYTSDAEDPWSYKWIAFKGTHPDQFLSLMGISPHKPIVHTGNNRRAPALFSRIENVLREASPSCDMQAGGYLRILLGEYAMEHMPAAAQEKAISPQQQQMQQAIRWLTLQYTQPISIEQMANDLGYHRTYLSKIFKQFTGMAPTYFLLKLRMDRAKLLLQEQLTIEQVASSVGFTDALYFSKQFKKWSGLSPSEFRSQGSLNAYDCTK</sequence>
<dbReference type="PROSITE" id="PS00041">
    <property type="entry name" value="HTH_ARAC_FAMILY_1"/>
    <property type="match status" value="1"/>
</dbReference>
<keyword evidence="1" id="KW-0805">Transcription regulation</keyword>
<evidence type="ECO:0000313" key="5">
    <source>
        <dbReference type="EMBL" id="MBP1989312.1"/>
    </source>
</evidence>
<name>A0ABS4IP34_9BACL</name>